<dbReference type="OrthoDB" id="10370534at2759"/>
<organism evidence="3 4">
    <name type="scientific">Cronartium quercuum f. sp. fusiforme G11</name>
    <dbReference type="NCBI Taxonomy" id="708437"/>
    <lineage>
        <taxon>Eukaryota</taxon>
        <taxon>Fungi</taxon>
        <taxon>Dikarya</taxon>
        <taxon>Basidiomycota</taxon>
        <taxon>Pucciniomycotina</taxon>
        <taxon>Pucciniomycetes</taxon>
        <taxon>Pucciniales</taxon>
        <taxon>Coleosporiaceae</taxon>
        <taxon>Cronartium</taxon>
    </lineage>
</organism>
<evidence type="ECO:0000313" key="4">
    <source>
        <dbReference type="Proteomes" id="UP000886653"/>
    </source>
</evidence>
<keyword evidence="2" id="KW-0732">Signal</keyword>
<accession>A0A9P6NM76</accession>
<reference evidence="3" key="1">
    <citation type="submission" date="2013-11" db="EMBL/GenBank/DDBJ databases">
        <title>Genome sequence of the fusiform rust pathogen reveals effectors for host alternation and coevolution with pine.</title>
        <authorList>
            <consortium name="DOE Joint Genome Institute"/>
            <person name="Smith K."/>
            <person name="Pendleton A."/>
            <person name="Kubisiak T."/>
            <person name="Anderson C."/>
            <person name="Salamov A."/>
            <person name="Aerts A."/>
            <person name="Riley R."/>
            <person name="Clum A."/>
            <person name="Lindquist E."/>
            <person name="Ence D."/>
            <person name="Campbell M."/>
            <person name="Kronenberg Z."/>
            <person name="Feau N."/>
            <person name="Dhillon B."/>
            <person name="Hamelin R."/>
            <person name="Burleigh J."/>
            <person name="Smith J."/>
            <person name="Yandell M."/>
            <person name="Nelson C."/>
            <person name="Grigoriev I."/>
            <person name="Davis J."/>
        </authorList>
    </citation>
    <scope>NUCLEOTIDE SEQUENCE</scope>
    <source>
        <strain evidence="3">G11</strain>
    </source>
</reference>
<evidence type="ECO:0000256" key="2">
    <source>
        <dbReference type="SAM" id="SignalP"/>
    </source>
</evidence>
<evidence type="ECO:0000313" key="3">
    <source>
        <dbReference type="EMBL" id="KAG0146041.1"/>
    </source>
</evidence>
<dbReference type="Proteomes" id="UP000886653">
    <property type="component" value="Unassembled WGS sequence"/>
</dbReference>
<sequence>MARMRQGSVLSHAILFFLTIRIAKGLIFIQPISGTTFSSTEPNLIIFEPEPSDPPFIDLYLFSTSTVPFGPSKLRLLASSVKSSIGQITFTPDSKDKDNSNSIFRGEDVLPPSVEPIYSLVAVKSGEKNALAHSDLFNVQSKLSPNRYNHTLISLNSTSDSVQAEDPLDHVETTSININISLQEPERTPVNDDNQSTTAANFNPLPPGVGIGGLGDQRKTSASSSVSTSHYIRLARSSLPWLSLLYLINSRF</sequence>
<proteinExistence type="predicted"/>
<feature type="signal peptide" evidence="2">
    <location>
        <begin position="1"/>
        <end position="25"/>
    </location>
</feature>
<dbReference type="AlphaFoldDB" id="A0A9P6NM76"/>
<keyword evidence="4" id="KW-1185">Reference proteome</keyword>
<feature type="chain" id="PRO_5040389634" evidence="2">
    <location>
        <begin position="26"/>
        <end position="252"/>
    </location>
</feature>
<feature type="compositionally biased region" description="Polar residues" evidence="1">
    <location>
        <begin position="191"/>
        <end position="201"/>
    </location>
</feature>
<protein>
    <submittedName>
        <fullName evidence="3">Uncharacterized protein</fullName>
    </submittedName>
</protein>
<evidence type="ECO:0000256" key="1">
    <source>
        <dbReference type="SAM" id="MobiDB-lite"/>
    </source>
</evidence>
<name>A0A9P6NM76_9BASI</name>
<gene>
    <name evidence="3" type="ORF">CROQUDRAFT_133407</name>
</gene>
<comment type="caution">
    <text evidence="3">The sequence shown here is derived from an EMBL/GenBank/DDBJ whole genome shotgun (WGS) entry which is preliminary data.</text>
</comment>
<dbReference type="EMBL" id="MU167267">
    <property type="protein sequence ID" value="KAG0146041.1"/>
    <property type="molecule type" value="Genomic_DNA"/>
</dbReference>
<feature type="region of interest" description="Disordered" evidence="1">
    <location>
        <begin position="186"/>
        <end position="221"/>
    </location>
</feature>